<proteinExistence type="inferred from homology"/>
<evidence type="ECO:0000256" key="5">
    <source>
        <dbReference type="ARBA" id="ARBA00022989"/>
    </source>
</evidence>
<dbReference type="PANTHER" id="PTHR45820">
    <property type="entry name" value="FI23527P1"/>
    <property type="match status" value="1"/>
</dbReference>
<accession>A0A401P000</accession>
<evidence type="ECO:0000313" key="11">
    <source>
        <dbReference type="Proteomes" id="UP000288216"/>
    </source>
</evidence>
<dbReference type="PANTHER" id="PTHR45820:SF3">
    <property type="entry name" value="CALCIUM_MANGANESE ANTIPORTER SLC30A10"/>
    <property type="match status" value="1"/>
</dbReference>
<dbReference type="InterPro" id="IPR027469">
    <property type="entry name" value="Cation_efflux_TMD_sf"/>
</dbReference>
<gene>
    <name evidence="10" type="ORF">scyTo_0007878</name>
</gene>
<keyword evidence="5 8" id="KW-1133">Transmembrane helix</keyword>
<feature type="region of interest" description="Disordered" evidence="7">
    <location>
        <begin position="129"/>
        <end position="148"/>
    </location>
</feature>
<dbReference type="AlphaFoldDB" id="A0A401P000"/>
<comment type="similarity">
    <text evidence="2">Belongs to the cation diffusion facilitator (CDF) transporter (TC 2.A.4) family. SLC30A subfamily.</text>
</comment>
<evidence type="ECO:0000256" key="1">
    <source>
        <dbReference type="ARBA" id="ARBA00004141"/>
    </source>
</evidence>
<evidence type="ECO:0000256" key="3">
    <source>
        <dbReference type="ARBA" id="ARBA00022692"/>
    </source>
</evidence>
<dbReference type="EMBL" id="BFAA01002936">
    <property type="protein sequence ID" value="GCB66437.1"/>
    <property type="molecule type" value="Genomic_DNA"/>
</dbReference>
<dbReference type="OrthoDB" id="29444at2759"/>
<keyword evidence="3 8" id="KW-0812">Transmembrane</keyword>
<dbReference type="GO" id="GO:0010312">
    <property type="term" value="P:detoxification of zinc ion"/>
    <property type="evidence" value="ECO:0007669"/>
    <property type="project" value="TreeGrafter"/>
</dbReference>
<dbReference type="Gene3D" id="1.20.1510.10">
    <property type="entry name" value="Cation efflux protein transmembrane domain"/>
    <property type="match status" value="1"/>
</dbReference>
<feature type="domain" description="Cation efflux protein transmembrane" evidence="9">
    <location>
        <begin position="2"/>
        <end position="67"/>
    </location>
</feature>
<dbReference type="OMA" id="WELAGDM"/>
<dbReference type="GO" id="GO:0016020">
    <property type="term" value="C:membrane"/>
    <property type="evidence" value="ECO:0007669"/>
    <property type="project" value="UniProtKB-SubCell"/>
</dbReference>
<feature type="non-terminal residue" evidence="10">
    <location>
        <position position="1"/>
    </location>
</feature>
<dbReference type="SUPFAM" id="SSF161111">
    <property type="entry name" value="Cation efflux protein transmembrane domain-like"/>
    <property type="match status" value="1"/>
</dbReference>
<name>A0A401P000_SCYTO</name>
<keyword evidence="4" id="KW-0862">Zinc</keyword>
<dbReference type="Pfam" id="PF01545">
    <property type="entry name" value="Cation_efflux"/>
    <property type="match status" value="1"/>
</dbReference>
<feature type="transmembrane region" description="Helical" evidence="8">
    <location>
        <begin position="7"/>
        <end position="25"/>
    </location>
</feature>
<keyword evidence="6 8" id="KW-0472">Membrane</keyword>
<dbReference type="Proteomes" id="UP000288216">
    <property type="component" value="Unassembled WGS sequence"/>
</dbReference>
<dbReference type="GO" id="GO:0006882">
    <property type="term" value="P:intracellular zinc ion homeostasis"/>
    <property type="evidence" value="ECO:0007669"/>
    <property type="project" value="TreeGrafter"/>
</dbReference>
<dbReference type="STRING" id="75743.A0A401P000"/>
<evidence type="ECO:0000259" key="9">
    <source>
        <dbReference type="Pfam" id="PF01545"/>
    </source>
</evidence>
<evidence type="ECO:0000256" key="8">
    <source>
        <dbReference type="SAM" id="Phobius"/>
    </source>
</evidence>
<dbReference type="InterPro" id="IPR058533">
    <property type="entry name" value="Cation_efflux_TM"/>
</dbReference>
<dbReference type="GO" id="GO:0006828">
    <property type="term" value="P:manganese ion transport"/>
    <property type="evidence" value="ECO:0007669"/>
    <property type="project" value="TreeGrafter"/>
</dbReference>
<comment type="caution">
    <text evidence="10">The sequence shown here is derived from an EMBL/GenBank/DDBJ whole genome shotgun (WGS) entry which is preliminary data.</text>
</comment>
<evidence type="ECO:0000256" key="6">
    <source>
        <dbReference type="ARBA" id="ARBA00023136"/>
    </source>
</evidence>
<evidence type="ECO:0000256" key="7">
    <source>
        <dbReference type="SAM" id="MobiDB-lite"/>
    </source>
</evidence>
<evidence type="ECO:0000256" key="4">
    <source>
        <dbReference type="ARBA" id="ARBA00022833"/>
    </source>
</evidence>
<evidence type="ECO:0000256" key="2">
    <source>
        <dbReference type="ARBA" id="ARBA00008873"/>
    </source>
</evidence>
<feature type="transmembrane region" description="Helical" evidence="8">
    <location>
        <begin position="45"/>
        <end position="67"/>
    </location>
</feature>
<dbReference type="GO" id="GO:0005385">
    <property type="term" value="F:zinc ion transmembrane transporter activity"/>
    <property type="evidence" value="ECO:0007669"/>
    <property type="project" value="TreeGrafter"/>
</dbReference>
<keyword evidence="11" id="KW-1185">Reference proteome</keyword>
<comment type="subcellular location">
    <subcellularLocation>
        <location evidence="1">Membrane</location>
        <topology evidence="1">Multi-pass membrane protein</topology>
    </subcellularLocation>
</comment>
<feature type="compositionally biased region" description="Polar residues" evidence="7">
    <location>
        <begin position="138"/>
        <end position="148"/>
    </location>
</feature>
<sequence length="148" mass="16615">VLLQVMGDALGSVVVVVAATVFYLLPLDDGEICNWECYVDPSLTIIMVIIVLSSAFPLIKETAIILLQMVPNGIKLLDLDETLCAIDGVQGIHELHIWELAGDMAEIPHEKKHDRGYILHWMSTAEEDVTEQQHNRSRQQVFLNQHTD</sequence>
<reference evidence="10 11" key="1">
    <citation type="journal article" date="2018" name="Nat. Ecol. Evol.">
        <title>Shark genomes provide insights into elasmobranch evolution and the origin of vertebrates.</title>
        <authorList>
            <person name="Hara Y"/>
            <person name="Yamaguchi K"/>
            <person name="Onimaru K"/>
            <person name="Kadota M"/>
            <person name="Koyanagi M"/>
            <person name="Keeley SD"/>
            <person name="Tatsumi K"/>
            <person name="Tanaka K"/>
            <person name="Motone F"/>
            <person name="Kageyama Y"/>
            <person name="Nozu R"/>
            <person name="Adachi N"/>
            <person name="Nishimura O"/>
            <person name="Nakagawa R"/>
            <person name="Tanegashima C"/>
            <person name="Kiyatake I"/>
            <person name="Matsumoto R"/>
            <person name="Murakumo K"/>
            <person name="Nishida K"/>
            <person name="Terakita A"/>
            <person name="Kuratani S"/>
            <person name="Sato K"/>
            <person name="Hyodo S Kuraku.S."/>
        </authorList>
    </citation>
    <scope>NUCLEOTIDE SEQUENCE [LARGE SCALE GENOMIC DNA]</scope>
</reference>
<organism evidence="10 11">
    <name type="scientific">Scyliorhinus torazame</name>
    <name type="common">Cloudy catshark</name>
    <name type="synonym">Catulus torazame</name>
    <dbReference type="NCBI Taxonomy" id="75743"/>
    <lineage>
        <taxon>Eukaryota</taxon>
        <taxon>Metazoa</taxon>
        <taxon>Chordata</taxon>
        <taxon>Craniata</taxon>
        <taxon>Vertebrata</taxon>
        <taxon>Chondrichthyes</taxon>
        <taxon>Elasmobranchii</taxon>
        <taxon>Galeomorphii</taxon>
        <taxon>Galeoidea</taxon>
        <taxon>Carcharhiniformes</taxon>
        <taxon>Scyliorhinidae</taxon>
        <taxon>Scyliorhinus</taxon>
    </lineage>
</organism>
<protein>
    <recommendedName>
        <fullName evidence="9">Cation efflux protein transmembrane domain-containing protein</fullName>
    </recommendedName>
</protein>
<evidence type="ECO:0000313" key="10">
    <source>
        <dbReference type="EMBL" id="GCB66437.1"/>
    </source>
</evidence>